<keyword evidence="9 12" id="KW-0472">Membrane</keyword>
<name>A0A1H8W3U0_9EURY</name>
<evidence type="ECO:0000313" key="13">
    <source>
        <dbReference type="EMBL" id="SEP21818.1"/>
    </source>
</evidence>
<evidence type="ECO:0000313" key="14">
    <source>
        <dbReference type="Proteomes" id="UP000199126"/>
    </source>
</evidence>
<evidence type="ECO:0000256" key="11">
    <source>
        <dbReference type="ARBA" id="ARBA00047594"/>
    </source>
</evidence>
<evidence type="ECO:0000256" key="9">
    <source>
        <dbReference type="ARBA" id="ARBA00023136"/>
    </source>
</evidence>
<evidence type="ECO:0000256" key="1">
    <source>
        <dbReference type="ARBA" id="ARBA00004651"/>
    </source>
</evidence>
<dbReference type="Proteomes" id="UP000199126">
    <property type="component" value="Unassembled WGS sequence"/>
</dbReference>
<feature type="transmembrane region" description="Helical" evidence="12">
    <location>
        <begin position="250"/>
        <end position="272"/>
    </location>
</feature>
<keyword evidence="8 12" id="KW-1133">Transmembrane helix</keyword>
<dbReference type="GO" id="GO:0005886">
    <property type="term" value="C:plasma membrane"/>
    <property type="evidence" value="ECO:0007669"/>
    <property type="project" value="UniProtKB-SubCell"/>
</dbReference>
<evidence type="ECO:0000256" key="12">
    <source>
        <dbReference type="SAM" id="Phobius"/>
    </source>
</evidence>
<evidence type="ECO:0000256" key="2">
    <source>
        <dbReference type="ARBA" id="ARBA00010621"/>
    </source>
</evidence>
<evidence type="ECO:0000256" key="5">
    <source>
        <dbReference type="ARBA" id="ARBA00022475"/>
    </source>
</evidence>
<sequence>MDRPLLVALVVGVLQGVFEWLPISSEGNIAIALTALGSSPETAVSFALFLHAGTALSATVYYRDELRTELARLPAWRPGDAFDGETATLSFLAVATVVSGVVAMAAYTALKDLVSALTGGAFVALVGGLLVFTGLLQRFAGTLALGDRTRPDAVDAVLVGALQGIAVLPGVSRSGTTASALLLRGHDGPASFRLSFLLSIPAALGGGVLALADSGGLPGITLEAAVVSLVVAALVGYVTIGALMRLVRRVPFWGICVGLGGLAVVGGLGVTAL</sequence>
<evidence type="ECO:0000256" key="8">
    <source>
        <dbReference type="ARBA" id="ARBA00022989"/>
    </source>
</evidence>
<evidence type="ECO:0000256" key="3">
    <source>
        <dbReference type="ARBA" id="ARBA00012374"/>
    </source>
</evidence>
<feature type="transmembrane region" description="Helical" evidence="12">
    <location>
        <begin position="43"/>
        <end position="62"/>
    </location>
</feature>
<protein>
    <recommendedName>
        <fullName evidence="4">Undecaprenyl-diphosphatase</fullName>
        <ecNumber evidence="3">3.6.1.27</ecNumber>
    </recommendedName>
    <alternativeName>
        <fullName evidence="10">Undecaprenyl pyrophosphate phosphatase</fullName>
    </alternativeName>
</protein>
<dbReference type="RefSeq" id="WP_089827510.1">
    <property type="nucleotide sequence ID" value="NZ_FODV01000022.1"/>
</dbReference>
<dbReference type="EC" id="3.6.1.27" evidence="3"/>
<comment type="catalytic activity">
    <reaction evidence="11">
        <text>di-trans,octa-cis-undecaprenyl diphosphate + H2O = di-trans,octa-cis-undecaprenyl phosphate + phosphate + H(+)</text>
        <dbReference type="Rhea" id="RHEA:28094"/>
        <dbReference type="ChEBI" id="CHEBI:15377"/>
        <dbReference type="ChEBI" id="CHEBI:15378"/>
        <dbReference type="ChEBI" id="CHEBI:43474"/>
        <dbReference type="ChEBI" id="CHEBI:58405"/>
        <dbReference type="ChEBI" id="CHEBI:60392"/>
        <dbReference type="EC" id="3.6.1.27"/>
    </reaction>
</comment>
<keyword evidence="14" id="KW-1185">Reference proteome</keyword>
<feature type="transmembrane region" description="Helical" evidence="12">
    <location>
        <begin position="87"/>
        <end position="107"/>
    </location>
</feature>
<organism evidence="13 14">
    <name type="scientific">Halogranum amylolyticum</name>
    <dbReference type="NCBI Taxonomy" id="660520"/>
    <lineage>
        <taxon>Archaea</taxon>
        <taxon>Methanobacteriati</taxon>
        <taxon>Methanobacteriota</taxon>
        <taxon>Stenosarchaea group</taxon>
        <taxon>Halobacteria</taxon>
        <taxon>Halobacteriales</taxon>
        <taxon>Haloferacaceae</taxon>
    </lineage>
</organism>
<dbReference type="GO" id="GO:0050380">
    <property type="term" value="F:undecaprenyl-diphosphatase activity"/>
    <property type="evidence" value="ECO:0007669"/>
    <property type="project" value="UniProtKB-EC"/>
</dbReference>
<keyword evidence="5" id="KW-1003">Cell membrane</keyword>
<gene>
    <name evidence="13" type="ORF">SAMN04487948_12248</name>
</gene>
<feature type="transmembrane region" description="Helical" evidence="12">
    <location>
        <begin position="113"/>
        <end position="132"/>
    </location>
</feature>
<comment type="similarity">
    <text evidence="2">Belongs to the UppP family.</text>
</comment>
<feature type="transmembrane region" description="Helical" evidence="12">
    <location>
        <begin position="192"/>
        <end position="212"/>
    </location>
</feature>
<evidence type="ECO:0000256" key="10">
    <source>
        <dbReference type="ARBA" id="ARBA00032707"/>
    </source>
</evidence>
<evidence type="ECO:0000256" key="4">
    <source>
        <dbReference type="ARBA" id="ARBA00021581"/>
    </source>
</evidence>
<dbReference type="EMBL" id="FODV01000022">
    <property type="protein sequence ID" value="SEP21818.1"/>
    <property type="molecule type" value="Genomic_DNA"/>
</dbReference>
<dbReference type="OrthoDB" id="65864at2157"/>
<dbReference type="AlphaFoldDB" id="A0A1H8W3U0"/>
<dbReference type="PANTHER" id="PTHR30622">
    <property type="entry name" value="UNDECAPRENYL-DIPHOSPHATASE"/>
    <property type="match status" value="1"/>
</dbReference>
<dbReference type="InterPro" id="IPR003824">
    <property type="entry name" value="UppP"/>
</dbReference>
<evidence type="ECO:0000256" key="7">
    <source>
        <dbReference type="ARBA" id="ARBA00022801"/>
    </source>
</evidence>
<dbReference type="PANTHER" id="PTHR30622:SF2">
    <property type="entry name" value="UNDECAPRENYL-DIPHOSPHATASE"/>
    <property type="match status" value="1"/>
</dbReference>
<keyword evidence="6 12" id="KW-0812">Transmembrane</keyword>
<dbReference type="Pfam" id="PF02673">
    <property type="entry name" value="BacA"/>
    <property type="match status" value="1"/>
</dbReference>
<reference evidence="14" key="1">
    <citation type="submission" date="2016-10" db="EMBL/GenBank/DDBJ databases">
        <authorList>
            <person name="Varghese N."/>
            <person name="Submissions S."/>
        </authorList>
    </citation>
    <scope>NUCLEOTIDE SEQUENCE [LARGE SCALE GENOMIC DNA]</scope>
    <source>
        <strain evidence="14">CGMCC 1.10121</strain>
    </source>
</reference>
<proteinExistence type="inferred from homology"/>
<comment type="subcellular location">
    <subcellularLocation>
        <location evidence="1">Cell membrane</location>
        <topology evidence="1">Multi-pass membrane protein</topology>
    </subcellularLocation>
</comment>
<keyword evidence="7" id="KW-0378">Hydrolase</keyword>
<evidence type="ECO:0000256" key="6">
    <source>
        <dbReference type="ARBA" id="ARBA00022692"/>
    </source>
</evidence>
<feature type="transmembrane region" description="Helical" evidence="12">
    <location>
        <begin position="224"/>
        <end position="244"/>
    </location>
</feature>
<accession>A0A1H8W3U0</accession>